<keyword evidence="3" id="KW-1185">Reference proteome</keyword>
<protein>
    <submittedName>
        <fullName evidence="2">Uncharacterized protein</fullName>
    </submittedName>
</protein>
<proteinExistence type="predicted"/>
<gene>
    <name evidence="2" type="ORF">GSI01S_29_00190</name>
</gene>
<keyword evidence="1" id="KW-1133">Transmembrane helix</keyword>
<dbReference type="AlphaFoldDB" id="L7LN15"/>
<comment type="caution">
    <text evidence="2">The sequence shown here is derived from an EMBL/GenBank/DDBJ whole genome shotgun (WGS) entry which is preliminary data.</text>
</comment>
<reference evidence="2 3" key="1">
    <citation type="submission" date="2012-12" db="EMBL/GenBank/DDBJ databases">
        <title>Whole genome shotgun sequence of Gordonia sihwensis NBRC 108236.</title>
        <authorList>
            <person name="Yoshida I."/>
            <person name="Hosoyama A."/>
            <person name="Tsuchikane K."/>
            <person name="Ando Y."/>
            <person name="Baba S."/>
            <person name="Ohji S."/>
            <person name="Hamada M."/>
            <person name="Tamura T."/>
            <person name="Yamazoe A."/>
            <person name="Yamazaki S."/>
            <person name="Fujita N."/>
        </authorList>
    </citation>
    <scope>NUCLEOTIDE SEQUENCE [LARGE SCALE GENOMIC DNA]</scope>
    <source>
        <strain evidence="2 3">NBRC 108236</strain>
    </source>
</reference>
<evidence type="ECO:0000313" key="2">
    <source>
        <dbReference type="EMBL" id="GAC62131.1"/>
    </source>
</evidence>
<dbReference type="EMBL" id="BANU01000029">
    <property type="protein sequence ID" value="GAC62131.1"/>
    <property type="molecule type" value="Genomic_DNA"/>
</dbReference>
<evidence type="ECO:0000313" key="3">
    <source>
        <dbReference type="Proteomes" id="UP000035083"/>
    </source>
</evidence>
<sequence>MRGSTLLGTFARVLGFSLLAGIVFPVFIIVYLVVPSPPLWLLIVGVIGLVDVVVIATFIALKLHRSHPPVQELDEPGVPGIGTIAHVADTATEIGGHRVMAFDWRSAGRGSTSSPPNSRPWYRPLRWARSAAGWSA</sequence>
<feature type="transmembrane region" description="Helical" evidence="1">
    <location>
        <begin position="12"/>
        <end position="33"/>
    </location>
</feature>
<feature type="transmembrane region" description="Helical" evidence="1">
    <location>
        <begin position="39"/>
        <end position="61"/>
    </location>
</feature>
<accession>L7LN15</accession>
<name>L7LN15_9ACTN</name>
<dbReference type="Proteomes" id="UP000035083">
    <property type="component" value="Unassembled WGS sequence"/>
</dbReference>
<evidence type="ECO:0000256" key="1">
    <source>
        <dbReference type="SAM" id="Phobius"/>
    </source>
</evidence>
<keyword evidence="1" id="KW-0472">Membrane</keyword>
<organism evidence="2 3">
    <name type="scientific">Gordonia sihwensis NBRC 108236</name>
    <dbReference type="NCBI Taxonomy" id="1223544"/>
    <lineage>
        <taxon>Bacteria</taxon>
        <taxon>Bacillati</taxon>
        <taxon>Actinomycetota</taxon>
        <taxon>Actinomycetes</taxon>
        <taxon>Mycobacteriales</taxon>
        <taxon>Gordoniaceae</taxon>
        <taxon>Gordonia</taxon>
    </lineage>
</organism>
<dbReference type="RefSeq" id="WP_006897533.1">
    <property type="nucleotide sequence ID" value="NZ_BANU01000029.1"/>
</dbReference>
<keyword evidence="1" id="KW-0812">Transmembrane</keyword>